<keyword evidence="1" id="KW-0812">Transmembrane</keyword>
<dbReference type="Proteomes" id="UP000184310">
    <property type="component" value="Unassembled WGS sequence"/>
</dbReference>
<keyword evidence="3" id="KW-1185">Reference proteome</keyword>
<proteinExistence type="predicted"/>
<accession>A0A1M6UVQ1</accession>
<name>A0A1M6UVQ1_9CLOT</name>
<sequence>MSELKGKLIESIIHSILIMIVSLGVMYLIIKNSSSVVWLLIPSIIGVVFLIMYIKKPYEKDYLIMYSWICMICVLFIGTLIGRLIPVTSAISMGIMLSIFDILSFTKRGSKTTNAKVMSNKKLMAKLIVYGMSLENRNAVPTKGLGDFLFYTILLSSIYKVSNNSMYLFYGVCLIFLGCVINWIIVCFIYNKKWYKGFPATFIPFISVVPLFVKLIN</sequence>
<reference evidence="2 3" key="1">
    <citation type="submission" date="2016-11" db="EMBL/GenBank/DDBJ databases">
        <authorList>
            <person name="Jaros S."/>
            <person name="Januszkiewicz K."/>
            <person name="Wedrychowicz H."/>
        </authorList>
    </citation>
    <scope>NUCLEOTIDE SEQUENCE [LARGE SCALE GENOMIC DNA]</scope>
    <source>
        <strain evidence="2 3">DSM 21758</strain>
    </source>
</reference>
<feature type="transmembrane region" description="Helical" evidence="1">
    <location>
        <begin position="167"/>
        <end position="190"/>
    </location>
</feature>
<dbReference type="AlphaFoldDB" id="A0A1M6UVQ1"/>
<dbReference type="EMBL" id="FQZB01000025">
    <property type="protein sequence ID" value="SHK73211.1"/>
    <property type="molecule type" value="Genomic_DNA"/>
</dbReference>
<feature type="transmembrane region" description="Helical" evidence="1">
    <location>
        <begin position="87"/>
        <end position="106"/>
    </location>
</feature>
<feature type="transmembrane region" description="Helical" evidence="1">
    <location>
        <begin position="63"/>
        <end position="81"/>
    </location>
</feature>
<evidence type="ECO:0000313" key="2">
    <source>
        <dbReference type="EMBL" id="SHK73211.1"/>
    </source>
</evidence>
<evidence type="ECO:0000256" key="1">
    <source>
        <dbReference type="SAM" id="Phobius"/>
    </source>
</evidence>
<protein>
    <submittedName>
        <fullName evidence="2">Uncharacterized protein</fullName>
    </submittedName>
</protein>
<dbReference type="OrthoDB" id="1906622at2"/>
<organism evidence="2 3">
    <name type="scientific">Clostridium cavendishii DSM 21758</name>
    <dbReference type="NCBI Taxonomy" id="1121302"/>
    <lineage>
        <taxon>Bacteria</taxon>
        <taxon>Bacillati</taxon>
        <taxon>Bacillota</taxon>
        <taxon>Clostridia</taxon>
        <taxon>Eubacteriales</taxon>
        <taxon>Clostridiaceae</taxon>
        <taxon>Clostridium</taxon>
    </lineage>
</organism>
<evidence type="ECO:0000313" key="3">
    <source>
        <dbReference type="Proteomes" id="UP000184310"/>
    </source>
</evidence>
<gene>
    <name evidence="2" type="ORF">SAMN02745163_04362</name>
</gene>
<keyword evidence="1" id="KW-1133">Transmembrane helix</keyword>
<feature type="transmembrane region" description="Helical" evidence="1">
    <location>
        <begin position="197"/>
        <end position="216"/>
    </location>
</feature>
<keyword evidence="1" id="KW-0472">Membrane</keyword>
<feature type="transmembrane region" description="Helical" evidence="1">
    <location>
        <begin position="12"/>
        <end position="30"/>
    </location>
</feature>
<feature type="transmembrane region" description="Helical" evidence="1">
    <location>
        <begin position="36"/>
        <end position="54"/>
    </location>
</feature>
<dbReference type="RefSeq" id="WP_072993430.1">
    <property type="nucleotide sequence ID" value="NZ_FQZB01000025.1"/>
</dbReference>
<dbReference type="STRING" id="1121302.SAMN02745163_04362"/>